<evidence type="ECO:0000259" key="1">
    <source>
        <dbReference type="Pfam" id="PF10074"/>
    </source>
</evidence>
<comment type="caution">
    <text evidence="2">The sequence shown here is derived from an EMBL/GenBank/DDBJ whole genome shotgun (WGS) entry which is preliminary data.</text>
</comment>
<dbReference type="Proteomes" id="UP001521209">
    <property type="component" value="Unassembled WGS sequence"/>
</dbReference>
<dbReference type="Pfam" id="PF10074">
    <property type="entry name" value="RovC_DNA-bd"/>
    <property type="match status" value="1"/>
</dbReference>
<name>A0ABS9DX95_9PROT</name>
<sequence>MDPLQPPPTAPIFWLPQEDTSVVVLASAPGVLTPDAENRKLFAAVSHVDEQGAHSIFDLGALQSLQLLSLDPDSGDALTAIVPLDITGFDRVEAIVRLLSALHGRVVPPDTRLTWQQRARARRMLQAFDGARDGATQMEIARVVLHIDRVSRDEWQASSARHAVMALLRDARVMIAGGYRKLLRHRHRR</sequence>
<gene>
    <name evidence="2" type="ORF">L2A60_11810</name>
</gene>
<evidence type="ECO:0000313" key="3">
    <source>
        <dbReference type="Proteomes" id="UP001521209"/>
    </source>
</evidence>
<protein>
    <submittedName>
        <fullName evidence="2">DUF2285 domain-containing protein</fullName>
    </submittedName>
</protein>
<keyword evidence="3" id="KW-1185">Reference proteome</keyword>
<accession>A0ABS9DX95</accession>
<evidence type="ECO:0000313" key="2">
    <source>
        <dbReference type="EMBL" id="MCF3947362.1"/>
    </source>
</evidence>
<proteinExistence type="predicted"/>
<dbReference type="RefSeq" id="WP_235704587.1">
    <property type="nucleotide sequence ID" value="NZ_JAKGBZ010000022.1"/>
</dbReference>
<organism evidence="2 3">
    <name type="scientific">Acidiphilium iwatense</name>
    <dbReference type="NCBI Taxonomy" id="768198"/>
    <lineage>
        <taxon>Bacteria</taxon>
        <taxon>Pseudomonadati</taxon>
        <taxon>Pseudomonadota</taxon>
        <taxon>Alphaproteobacteria</taxon>
        <taxon>Acetobacterales</taxon>
        <taxon>Acidocellaceae</taxon>
        <taxon>Acidiphilium</taxon>
    </lineage>
</organism>
<feature type="domain" description="T6SS Transcription factor RovC-like DNA binding" evidence="1">
    <location>
        <begin position="81"/>
        <end position="184"/>
    </location>
</feature>
<dbReference type="EMBL" id="JAKGBZ010000022">
    <property type="protein sequence ID" value="MCF3947362.1"/>
    <property type="molecule type" value="Genomic_DNA"/>
</dbReference>
<dbReference type="InterPro" id="IPR018754">
    <property type="entry name" value="RovC-like_DNA-bd"/>
</dbReference>
<reference evidence="2 3" key="1">
    <citation type="submission" date="2022-01" db="EMBL/GenBank/DDBJ databases">
        <authorList>
            <person name="Won M."/>
            <person name="Kim S.-J."/>
            <person name="Kwon S.-W."/>
        </authorList>
    </citation>
    <scope>NUCLEOTIDE SEQUENCE [LARGE SCALE GENOMIC DNA]</scope>
    <source>
        <strain evidence="2 3">KCTC 23505</strain>
    </source>
</reference>